<feature type="transmembrane region" description="Helical" evidence="9">
    <location>
        <begin position="281"/>
        <end position="305"/>
    </location>
</feature>
<evidence type="ECO:0000256" key="4">
    <source>
        <dbReference type="ARBA" id="ARBA00022692"/>
    </source>
</evidence>
<keyword evidence="6 12" id="KW-0067">ATP-binding</keyword>
<dbReference type="Gene3D" id="1.20.1560.10">
    <property type="entry name" value="ABC transporter type 1, transmembrane domain"/>
    <property type="match status" value="1"/>
</dbReference>
<name>A0A1G7RLH0_RHOCA</name>
<evidence type="ECO:0000256" key="5">
    <source>
        <dbReference type="ARBA" id="ARBA00022741"/>
    </source>
</evidence>
<dbReference type="SUPFAM" id="SSF52540">
    <property type="entry name" value="P-loop containing nucleoside triphosphate hydrolases"/>
    <property type="match status" value="1"/>
</dbReference>
<dbReference type="InterPro" id="IPR036640">
    <property type="entry name" value="ABC1_TM_sf"/>
</dbReference>
<evidence type="ECO:0000313" key="13">
    <source>
        <dbReference type="Proteomes" id="UP000183812"/>
    </source>
</evidence>
<dbReference type="PROSITE" id="PS50893">
    <property type="entry name" value="ABC_TRANSPORTER_2"/>
    <property type="match status" value="1"/>
</dbReference>
<feature type="transmembrane region" description="Helical" evidence="9">
    <location>
        <begin position="162"/>
        <end position="182"/>
    </location>
</feature>
<comment type="subcellular location">
    <subcellularLocation>
        <location evidence="1">Cell membrane</location>
        <topology evidence="1">Multi-pass membrane protein</topology>
    </subcellularLocation>
</comment>
<feature type="transmembrane region" description="Helical" evidence="9">
    <location>
        <begin position="135"/>
        <end position="156"/>
    </location>
</feature>
<dbReference type="GO" id="GO:0016887">
    <property type="term" value="F:ATP hydrolysis activity"/>
    <property type="evidence" value="ECO:0007669"/>
    <property type="project" value="InterPro"/>
</dbReference>
<evidence type="ECO:0000256" key="8">
    <source>
        <dbReference type="ARBA" id="ARBA00023136"/>
    </source>
</evidence>
<dbReference type="OrthoDB" id="9806127at2"/>
<keyword evidence="5" id="KW-0547">Nucleotide-binding</keyword>
<dbReference type="InterPro" id="IPR017871">
    <property type="entry name" value="ABC_transporter-like_CS"/>
</dbReference>
<feature type="domain" description="ABC transmembrane type-1" evidence="11">
    <location>
        <begin position="19"/>
        <end position="307"/>
    </location>
</feature>
<dbReference type="PROSITE" id="PS50929">
    <property type="entry name" value="ABC_TM1F"/>
    <property type="match status" value="1"/>
</dbReference>
<dbReference type="EMBL" id="FNAY01000031">
    <property type="protein sequence ID" value="SDG11631.1"/>
    <property type="molecule type" value="Genomic_DNA"/>
</dbReference>
<feature type="transmembrane region" description="Helical" evidence="9">
    <location>
        <begin position="56"/>
        <end position="73"/>
    </location>
</feature>
<protein>
    <submittedName>
        <fullName evidence="12">ATP-binding cassette, subfamily B</fullName>
    </submittedName>
</protein>
<dbReference type="SMART" id="SM00382">
    <property type="entry name" value="AAA"/>
    <property type="match status" value="1"/>
</dbReference>
<feature type="domain" description="ABC transporter" evidence="10">
    <location>
        <begin position="339"/>
        <end position="574"/>
    </location>
</feature>
<keyword evidence="2" id="KW-0813">Transport</keyword>
<dbReference type="GO" id="GO:0005524">
    <property type="term" value="F:ATP binding"/>
    <property type="evidence" value="ECO:0007669"/>
    <property type="project" value="UniProtKB-KW"/>
</dbReference>
<dbReference type="FunFam" id="3.40.50.300:FF:000221">
    <property type="entry name" value="Multidrug ABC transporter ATP-binding protein"/>
    <property type="match status" value="1"/>
</dbReference>
<evidence type="ECO:0000259" key="11">
    <source>
        <dbReference type="PROSITE" id="PS50929"/>
    </source>
</evidence>
<reference evidence="12 13" key="1">
    <citation type="submission" date="2016-10" db="EMBL/GenBank/DDBJ databases">
        <authorList>
            <person name="de Groot N.N."/>
        </authorList>
    </citation>
    <scope>NUCLEOTIDE SEQUENCE [LARGE SCALE GENOMIC DNA]</scope>
    <source>
        <strain evidence="13">DSM 938 / 37b4</strain>
    </source>
</reference>
<dbReference type="InterPro" id="IPR003593">
    <property type="entry name" value="AAA+_ATPase"/>
</dbReference>
<dbReference type="RefSeq" id="WP_074556042.1">
    <property type="nucleotide sequence ID" value="NZ_CP119563.1"/>
</dbReference>
<dbReference type="Proteomes" id="UP000183812">
    <property type="component" value="Unassembled WGS sequence"/>
</dbReference>
<keyword evidence="8 9" id="KW-0472">Membrane</keyword>
<dbReference type="InterPro" id="IPR011527">
    <property type="entry name" value="ABC1_TM_dom"/>
</dbReference>
<dbReference type="AlphaFoldDB" id="A0A1G7RLH0"/>
<evidence type="ECO:0000256" key="9">
    <source>
        <dbReference type="SAM" id="Phobius"/>
    </source>
</evidence>
<dbReference type="SUPFAM" id="SSF90123">
    <property type="entry name" value="ABC transporter transmembrane region"/>
    <property type="match status" value="1"/>
</dbReference>
<dbReference type="InterPro" id="IPR039421">
    <property type="entry name" value="Type_1_exporter"/>
</dbReference>
<dbReference type="PROSITE" id="PS00211">
    <property type="entry name" value="ABC_TRANSPORTER_1"/>
    <property type="match status" value="1"/>
</dbReference>
<organism evidence="12 13">
    <name type="scientific">Rhodobacter capsulatus</name>
    <name type="common">Rhodopseudomonas capsulata</name>
    <dbReference type="NCBI Taxonomy" id="1061"/>
    <lineage>
        <taxon>Bacteria</taxon>
        <taxon>Pseudomonadati</taxon>
        <taxon>Pseudomonadota</taxon>
        <taxon>Alphaproteobacteria</taxon>
        <taxon>Rhodobacterales</taxon>
        <taxon>Rhodobacter group</taxon>
        <taxon>Rhodobacter</taxon>
    </lineage>
</organism>
<dbReference type="GO" id="GO:0140359">
    <property type="term" value="F:ABC-type transporter activity"/>
    <property type="evidence" value="ECO:0007669"/>
    <property type="project" value="InterPro"/>
</dbReference>
<dbReference type="Gene3D" id="3.40.50.300">
    <property type="entry name" value="P-loop containing nucleotide triphosphate hydrolases"/>
    <property type="match status" value="1"/>
</dbReference>
<evidence type="ECO:0000256" key="7">
    <source>
        <dbReference type="ARBA" id="ARBA00022989"/>
    </source>
</evidence>
<keyword evidence="4 9" id="KW-0812">Transmembrane</keyword>
<evidence type="ECO:0000256" key="1">
    <source>
        <dbReference type="ARBA" id="ARBA00004651"/>
    </source>
</evidence>
<feature type="transmembrane region" description="Helical" evidence="9">
    <location>
        <begin position="247"/>
        <end position="269"/>
    </location>
</feature>
<dbReference type="GO" id="GO:0034040">
    <property type="term" value="F:ATPase-coupled lipid transmembrane transporter activity"/>
    <property type="evidence" value="ECO:0007669"/>
    <property type="project" value="TreeGrafter"/>
</dbReference>
<dbReference type="PANTHER" id="PTHR24221:SF654">
    <property type="entry name" value="ATP-BINDING CASSETTE SUB-FAMILY B MEMBER 6"/>
    <property type="match status" value="1"/>
</dbReference>
<keyword evidence="7 9" id="KW-1133">Transmembrane helix</keyword>
<dbReference type="PANTHER" id="PTHR24221">
    <property type="entry name" value="ATP-BINDING CASSETTE SUB-FAMILY B"/>
    <property type="match status" value="1"/>
</dbReference>
<dbReference type="InterPro" id="IPR003439">
    <property type="entry name" value="ABC_transporter-like_ATP-bd"/>
</dbReference>
<evidence type="ECO:0000259" key="10">
    <source>
        <dbReference type="PROSITE" id="PS50893"/>
    </source>
</evidence>
<gene>
    <name evidence="12" type="ORF">SAMN04244550_03441</name>
</gene>
<dbReference type="Pfam" id="PF00005">
    <property type="entry name" value="ABC_tran"/>
    <property type="match status" value="1"/>
</dbReference>
<accession>A0A1G7RLH0</accession>
<evidence type="ECO:0000256" key="2">
    <source>
        <dbReference type="ARBA" id="ARBA00022448"/>
    </source>
</evidence>
<dbReference type="GO" id="GO:0005886">
    <property type="term" value="C:plasma membrane"/>
    <property type="evidence" value="ECO:0007669"/>
    <property type="project" value="UniProtKB-SubCell"/>
</dbReference>
<dbReference type="InterPro" id="IPR027417">
    <property type="entry name" value="P-loop_NTPase"/>
</dbReference>
<evidence type="ECO:0000313" key="12">
    <source>
        <dbReference type="EMBL" id="SDG11631.1"/>
    </source>
</evidence>
<evidence type="ECO:0000256" key="6">
    <source>
        <dbReference type="ARBA" id="ARBA00022840"/>
    </source>
</evidence>
<evidence type="ECO:0000256" key="3">
    <source>
        <dbReference type="ARBA" id="ARBA00022475"/>
    </source>
</evidence>
<sequence>MKLIRFIWSYLPPMRGQYLVSILLAGVEGLLAAVPPLAVGLGLMRLAEGPASVADIAPHAAACLLAVLLRIRVIQRAWKLGYGAGNHAAEAVRNRIVTHMRRVPLGALSGRWAPAQLATLIAEDGRWLNETSTFYLNRFLNALFATALLLAAAVWFAPAAGLAIVLALGGGVAALLVAGPILSRFLRARNEMIGEATLRIGEYADGIAVFRAFGRTGTAQAQLRAAVEALHDTTLAMAPKLVPLQQAGAAMIAFAAPLAILFVAASALAGQAPDPAPDPAAVIPALFLTLAAATTFYTGVLKTVLPLELGERARVNIGAFLAVPELGGTRHDFRPDLDIDFQAVRFRHAPDKPDAVRDISFAARQGRVTAIVGPSGAGKSTLVALLLRFHDLSGGQIRLGGVDLSEADPAAVQALVSLVSQDVHLFRDTLRANLLLGDPGADPDRLARVIEAAQLRDLVAALPAGLDTVLGDTGRTLSGGERQRVAIARALLKDAPVIVLDEATSAMDPLSEAAIQRAIAALETDRTVIVIAHRLRTVTEADEIIVMEGGQIVARGRHEALLAAGGLYGRLWAAQEKAAG</sequence>
<keyword evidence="3" id="KW-1003">Cell membrane</keyword>
<proteinExistence type="predicted"/>